<evidence type="ECO:0008006" key="3">
    <source>
        <dbReference type="Google" id="ProtNLM"/>
    </source>
</evidence>
<dbReference type="KEGG" id="cci:CC1G_02111"/>
<proteinExistence type="predicted"/>
<evidence type="ECO:0000313" key="1">
    <source>
        <dbReference type="EMBL" id="EAU87352.2"/>
    </source>
</evidence>
<evidence type="ECO:0000313" key="2">
    <source>
        <dbReference type="Proteomes" id="UP000001861"/>
    </source>
</evidence>
<dbReference type="GeneID" id="6010889"/>
<keyword evidence="2" id="KW-1185">Reference proteome</keyword>
<dbReference type="AlphaFoldDB" id="A8NK82"/>
<protein>
    <recommendedName>
        <fullName evidence="3">F-box domain-containing protein</fullName>
    </recommendedName>
</protein>
<dbReference type="RefSeq" id="XP_001834375.2">
    <property type="nucleotide sequence ID" value="XM_001834323.2"/>
</dbReference>
<dbReference type="OrthoDB" id="2269034at2759"/>
<comment type="caution">
    <text evidence="1">The sequence shown here is derived from an EMBL/GenBank/DDBJ whole genome shotgun (WGS) entry which is preliminary data.</text>
</comment>
<name>A8NK82_COPC7</name>
<dbReference type="Proteomes" id="UP000001861">
    <property type="component" value="Unassembled WGS sequence"/>
</dbReference>
<sequence>METTITTVVPTISKKPPAGTIGSLPDEILADIFIHYVRSHPTKGLQRPAQRTKFRVEAQIDSPNNPILLGWVSSRWRTISLRTVKLWSTIVVGDPLPRDVPIFKLWIERSGEALLGLTLSRYIFDKHDSIRYSEDATAFKAILSAAVAECMRWRTVTIKVVEETFYTTSLALPNLESIEFEYLAMGLHTFKRRLFERAFTSPVLRTISLDDSCFNPSWITGPAWNTLRNIELKTIHTARLLKVLRICHTIERVRVEWIFLSSKLPAEPVTAPTLQSLHVAQVHRYPQFLDRLILPSLVDLKISVERSDEDAPPPDVYPDTYRKNPPIWQAIEAFVERSKCQLESFGFGYADDQSCLYEIGSKVHLPIFSKLRRLCLTSKISDVTVANLTFSDVSQPLPLLEDLELTTCDTTDGALAKMVLSRMNSTDSRLKKVKAYFGKGDDPQERTEDLGLEQKLGQRIELELAVCEEYVPGEGYVRD</sequence>
<dbReference type="SUPFAM" id="SSF52047">
    <property type="entry name" value="RNI-like"/>
    <property type="match status" value="1"/>
</dbReference>
<dbReference type="InParanoid" id="A8NK82"/>
<dbReference type="HOGENOM" id="CLU_591786_0_0_1"/>
<dbReference type="EMBL" id="AACS02000010">
    <property type="protein sequence ID" value="EAU87352.2"/>
    <property type="molecule type" value="Genomic_DNA"/>
</dbReference>
<dbReference type="VEuPathDB" id="FungiDB:CC1G_02111"/>
<accession>A8NK82</accession>
<reference evidence="1 2" key="1">
    <citation type="journal article" date="2010" name="Proc. Natl. Acad. Sci. U.S.A.">
        <title>Insights into evolution of multicellular fungi from the assembled chromosomes of the mushroom Coprinopsis cinerea (Coprinus cinereus).</title>
        <authorList>
            <person name="Stajich J.E."/>
            <person name="Wilke S.K."/>
            <person name="Ahren D."/>
            <person name="Au C.H."/>
            <person name="Birren B.W."/>
            <person name="Borodovsky M."/>
            <person name="Burns C."/>
            <person name="Canback B."/>
            <person name="Casselton L.A."/>
            <person name="Cheng C.K."/>
            <person name="Deng J."/>
            <person name="Dietrich F.S."/>
            <person name="Fargo D.C."/>
            <person name="Farman M.L."/>
            <person name="Gathman A.C."/>
            <person name="Goldberg J."/>
            <person name="Guigo R."/>
            <person name="Hoegger P.J."/>
            <person name="Hooker J.B."/>
            <person name="Huggins A."/>
            <person name="James T.Y."/>
            <person name="Kamada T."/>
            <person name="Kilaru S."/>
            <person name="Kodira C."/>
            <person name="Kues U."/>
            <person name="Kupfer D."/>
            <person name="Kwan H.S."/>
            <person name="Lomsadze A."/>
            <person name="Li W."/>
            <person name="Lilly W.W."/>
            <person name="Ma L.J."/>
            <person name="Mackey A.J."/>
            <person name="Manning G."/>
            <person name="Martin F."/>
            <person name="Muraguchi H."/>
            <person name="Natvig D.O."/>
            <person name="Palmerini H."/>
            <person name="Ramesh M.A."/>
            <person name="Rehmeyer C.J."/>
            <person name="Roe B.A."/>
            <person name="Shenoy N."/>
            <person name="Stanke M."/>
            <person name="Ter-Hovhannisyan V."/>
            <person name="Tunlid A."/>
            <person name="Velagapudi R."/>
            <person name="Vision T.J."/>
            <person name="Zeng Q."/>
            <person name="Zolan M.E."/>
            <person name="Pukkila P.J."/>
        </authorList>
    </citation>
    <scope>NUCLEOTIDE SEQUENCE [LARGE SCALE GENOMIC DNA]</scope>
    <source>
        <strain evidence="2">Okayama-7 / 130 / ATCC MYA-4618 / FGSC 9003</strain>
    </source>
</reference>
<organism evidence="1 2">
    <name type="scientific">Coprinopsis cinerea (strain Okayama-7 / 130 / ATCC MYA-4618 / FGSC 9003)</name>
    <name type="common">Inky cap fungus</name>
    <name type="synonym">Hormographiella aspergillata</name>
    <dbReference type="NCBI Taxonomy" id="240176"/>
    <lineage>
        <taxon>Eukaryota</taxon>
        <taxon>Fungi</taxon>
        <taxon>Dikarya</taxon>
        <taxon>Basidiomycota</taxon>
        <taxon>Agaricomycotina</taxon>
        <taxon>Agaricomycetes</taxon>
        <taxon>Agaricomycetidae</taxon>
        <taxon>Agaricales</taxon>
        <taxon>Agaricineae</taxon>
        <taxon>Psathyrellaceae</taxon>
        <taxon>Coprinopsis</taxon>
    </lineage>
</organism>
<gene>
    <name evidence="1" type="ORF">CC1G_02111</name>
</gene>